<dbReference type="Gene3D" id="3.40.50.720">
    <property type="entry name" value="NAD(P)-binding Rossmann-like Domain"/>
    <property type="match status" value="1"/>
</dbReference>
<dbReference type="FunFam" id="3.40.50.720:FF:000084">
    <property type="entry name" value="Short-chain dehydrogenase reductase"/>
    <property type="match status" value="1"/>
</dbReference>
<dbReference type="GO" id="GO:0016616">
    <property type="term" value="F:oxidoreductase activity, acting on the CH-OH group of donors, NAD or NADP as acceptor"/>
    <property type="evidence" value="ECO:0007669"/>
    <property type="project" value="TreeGrafter"/>
</dbReference>
<dbReference type="NCBIfam" id="NF005559">
    <property type="entry name" value="PRK07231.1"/>
    <property type="match status" value="1"/>
</dbReference>
<name>A0A382DR30_9ZZZZ</name>
<reference evidence="2" key="1">
    <citation type="submission" date="2018-05" db="EMBL/GenBank/DDBJ databases">
        <authorList>
            <person name="Lanie J.A."/>
            <person name="Ng W.-L."/>
            <person name="Kazmierczak K.M."/>
            <person name="Andrzejewski T.M."/>
            <person name="Davidsen T.M."/>
            <person name="Wayne K.J."/>
            <person name="Tettelin H."/>
            <person name="Glass J.I."/>
            <person name="Rusch D."/>
            <person name="Podicherti R."/>
            <person name="Tsui H.-C.T."/>
            <person name="Winkler M.E."/>
        </authorList>
    </citation>
    <scope>NUCLEOTIDE SEQUENCE</scope>
</reference>
<dbReference type="PROSITE" id="PS00061">
    <property type="entry name" value="ADH_SHORT"/>
    <property type="match status" value="1"/>
</dbReference>
<dbReference type="PRINTS" id="PR00081">
    <property type="entry name" value="GDHRDH"/>
</dbReference>
<dbReference type="InterPro" id="IPR036291">
    <property type="entry name" value="NAD(P)-bd_dom_sf"/>
</dbReference>
<dbReference type="InterPro" id="IPR002347">
    <property type="entry name" value="SDR_fam"/>
</dbReference>
<dbReference type="SUPFAM" id="SSF51735">
    <property type="entry name" value="NAD(P)-binding Rossmann-fold domains"/>
    <property type="match status" value="1"/>
</dbReference>
<evidence type="ECO:0000313" key="2">
    <source>
        <dbReference type="EMBL" id="SVB40659.1"/>
    </source>
</evidence>
<sequence>MDFEGKTVIVTGAGKGIGKSAALKFAERGANVVVADIDGESADKTALEVDSRGRGALVFELDMGDLSAIDQLVAHSADKFGGIDILFNNAGLTRHIGFLDIEEGHWDQIHRVNAKGAFFCMQKVARFMIDQGRGGRIVNTASIAGRGYRRTSNAAYAASKGAVIAMTYIAASVLSEHDINVNAVCPGIVETDMLAGILSLRSDDTGLSRTDLQEAMIDEIPLGRANKADDVAALAVFLAGPGSRNITGQAFNVDGGMIMS</sequence>
<dbReference type="AlphaFoldDB" id="A0A382DR30"/>
<accession>A0A382DR30</accession>
<organism evidence="2">
    <name type="scientific">marine metagenome</name>
    <dbReference type="NCBI Taxonomy" id="408172"/>
    <lineage>
        <taxon>unclassified sequences</taxon>
        <taxon>metagenomes</taxon>
        <taxon>ecological metagenomes</taxon>
    </lineage>
</organism>
<dbReference type="PANTHER" id="PTHR42760">
    <property type="entry name" value="SHORT-CHAIN DEHYDROGENASES/REDUCTASES FAMILY MEMBER"/>
    <property type="match status" value="1"/>
</dbReference>
<protein>
    <submittedName>
        <fullName evidence="2">Uncharacterized protein</fullName>
    </submittedName>
</protein>
<dbReference type="InterPro" id="IPR020904">
    <property type="entry name" value="Sc_DH/Rdtase_CS"/>
</dbReference>
<dbReference type="Pfam" id="PF13561">
    <property type="entry name" value="adh_short_C2"/>
    <property type="match status" value="1"/>
</dbReference>
<dbReference type="PRINTS" id="PR00080">
    <property type="entry name" value="SDRFAMILY"/>
</dbReference>
<comment type="similarity">
    <text evidence="1">Belongs to the short-chain dehydrogenases/reductases (SDR) family.</text>
</comment>
<gene>
    <name evidence="2" type="ORF">METZ01_LOCUS193513</name>
</gene>
<dbReference type="EMBL" id="UINC01040585">
    <property type="protein sequence ID" value="SVB40659.1"/>
    <property type="molecule type" value="Genomic_DNA"/>
</dbReference>
<proteinExistence type="inferred from homology"/>
<evidence type="ECO:0000256" key="1">
    <source>
        <dbReference type="ARBA" id="ARBA00006484"/>
    </source>
</evidence>